<dbReference type="AlphaFoldDB" id="A0A3M7P0Y2"/>
<dbReference type="EMBL" id="REGN01014271">
    <property type="protein sequence ID" value="RMZ92836.1"/>
    <property type="molecule type" value="Genomic_DNA"/>
</dbReference>
<protein>
    <submittedName>
        <fullName evidence="1">Uncharacterized protein</fullName>
    </submittedName>
</protein>
<gene>
    <name evidence="1" type="ORF">BpHYR1_020718</name>
</gene>
<name>A0A3M7P0Y2_BRAPC</name>
<organism evidence="1 2">
    <name type="scientific">Brachionus plicatilis</name>
    <name type="common">Marine rotifer</name>
    <name type="synonym">Brachionus muelleri</name>
    <dbReference type="NCBI Taxonomy" id="10195"/>
    <lineage>
        <taxon>Eukaryota</taxon>
        <taxon>Metazoa</taxon>
        <taxon>Spiralia</taxon>
        <taxon>Gnathifera</taxon>
        <taxon>Rotifera</taxon>
        <taxon>Eurotatoria</taxon>
        <taxon>Monogononta</taxon>
        <taxon>Pseudotrocha</taxon>
        <taxon>Ploima</taxon>
        <taxon>Brachionidae</taxon>
        <taxon>Brachionus</taxon>
    </lineage>
</organism>
<accession>A0A3M7P0Y2</accession>
<sequence>MENTSVTQCNLFRLGYKVFNFLGLCFVKRNNCKRNISHFKFYFKIKSLMALKIAVRGLSFMKTSNKLNLNNVMRIKQPNKILRKSKRIWKNKKI</sequence>
<reference evidence="1 2" key="1">
    <citation type="journal article" date="2018" name="Sci. Rep.">
        <title>Genomic signatures of local adaptation to the degree of environmental predictability in rotifers.</title>
        <authorList>
            <person name="Franch-Gras L."/>
            <person name="Hahn C."/>
            <person name="Garcia-Roger E.M."/>
            <person name="Carmona M.J."/>
            <person name="Serra M."/>
            <person name="Gomez A."/>
        </authorList>
    </citation>
    <scope>NUCLEOTIDE SEQUENCE [LARGE SCALE GENOMIC DNA]</scope>
    <source>
        <strain evidence="1">HYR1</strain>
    </source>
</reference>
<proteinExistence type="predicted"/>
<keyword evidence="2" id="KW-1185">Reference proteome</keyword>
<evidence type="ECO:0000313" key="2">
    <source>
        <dbReference type="Proteomes" id="UP000276133"/>
    </source>
</evidence>
<comment type="caution">
    <text evidence="1">The sequence shown here is derived from an EMBL/GenBank/DDBJ whole genome shotgun (WGS) entry which is preliminary data.</text>
</comment>
<evidence type="ECO:0000313" key="1">
    <source>
        <dbReference type="EMBL" id="RMZ92836.1"/>
    </source>
</evidence>
<dbReference type="Proteomes" id="UP000276133">
    <property type="component" value="Unassembled WGS sequence"/>
</dbReference>